<feature type="transmembrane region" description="Helical" evidence="1">
    <location>
        <begin position="692"/>
        <end position="717"/>
    </location>
</feature>
<comment type="caution">
    <text evidence="4">The sequence shown here is derived from an EMBL/GenBank/DDBJ whole genome shotgun (WGS) entry which is preliminary data.</text>
</comment>
<dbReference type="AlphaFoldDB" id="A0ABD1VR71"/>
<organism evidence="4 5">
    <name type="scientific">Abeliophyllum distichum</name>
    <dbReference type="NCBI Taxonomy" id="126358"/>
    <lineage>
        <taxon>Eukaryota</taxon>
        <taxon>Viridiplantae</taxon>
        <taxon>Streptophyta</taxon>
        <taxon>Embryophyta</taxon>
        <taxon>Tracheophyta</taxon>
        <taxon>Spermatophyta</taxon>
        <taxon>Magnoliopsida</taxon>
        <taxon>eudicotyledons</taxon>
        <taxon>Gunneridae</taxon>
        <taxon>Pentapetalae</taxon>
        <taxon>asterids</taxon>
        <taxon>lamiids</taxon>
        <taxon>Lamiales</taxon>
        <taxon>Oleaceae</taxon>
        <taxon>Forsythieae</taxon>
        <taxon>Abeliophyllum</taxon>
    </lineage>
</organism>
<dbReference type="Pfam" id="PF14244">
    <property type="entry name" value="Retrotran_gag_3"/>
    <property type="match status" value="1"/>
</dbReference>
<evidence type="ECO:0000259" key="2">
    <source>
        <dbReference type="Pfam" id="PF13962"/>
    </source>
</evidence>
<protein>
    <submittedName>
        <fullName evidence="4">Ankyrin repeat family protein</fullName>
    </submittedName>
</protein>
<dbReference type="Proteomes" id="UP001604336">
    <property type="component" value="Unassembled WGS sequence"/>
</dbReference>
<dbReference type="InterPro" id="IPR036770">
    <property type="entry name" value="Ankyrin_rpt-contain_sf"/>
</dbReference>
<dbReference type="InterPro" id="IPR002110">
    <property type="entry name" value="Ankyrin_rpt"/>
</dbReference>
<dbReference type="PANTHER" id="PTHR24177">
    <property type="entry name" value="CASKIN"/>
    <property type="match status" value="1"/>
</dbReference>
<evidence type="ECO:0000256" key="1">
    <source>
        <dbReference type="SAM" id="Phobius"/>
    </source>
</evidence>
<evidence type="ECO:0000313" key="5">
    <source>
        <dbReference type="Proteomes" id="UP001604336"/>
    </source>
</evidence>
<reference evidence="5" key="1">
    <citation type="submission" date="2024-07" db="EMBL/GenBank/DDBJ databases">
        <title>Two chromosome-level genome assemblies of Korean endemic species Abeliophyllum distichum and Forsythia ovata (Oleaceae).</title>
        <authorList>
            <person name="Jang H."/>
        </authorList>
    </citation>
    <scope>NUCLEOTIDE SEQUENCE [LARGE SCALE GENOMIC DNA]</scope>
</reference>
<dbReference type="Pfam" id="PF12796">
    <property type="entry name" value="Ank_2"/>
    <property type="match status" value="1"/>
</dbReference>
<evidence type="ECO:0000259" key="3">
    <source>
        <dbReference type="Pfam" id="PF14244"/>
    </source>
</evidence>
<dbReference type="Pfam" id="PF13962">
    <property type="entry name" value="PGG"/>
    <property type="match status" value="1"/>
</dbReference>
<keyword evidence="1" id="KW-0812">Transmembrane</keyword>
<keyword evidence="5" id="KW-1185">Reference proteome</keyword>
<dbReference type="InterPro" id="IPR029472">
    <property type="entry name" value="Copia-like_N"/>
</dbReference>
<evidence type="ECO:0000313" key="4">
    <source>
        <dbReference type="EMBL" id="KAL2539818.1"/>
    </source>
</evidence>
<dbReference type="InterPro" id="IPR026961">
    <property type="entry name" value="PGG_dom"/>
</dbReference>
<gene>
    <name evidence="4" type="ORF">Adt_00796</name>
</gene>
<dbReference type="SUPFAM" id="SSF48403">
    <property type="entry name" value="Ankyrin repeat"/>
    <property type="match status" value="1"/>
</dbReference>
<feature type="domain" description="Retrotransposon Copia-like N-terminal" evidence="3">
    <location>
        <begin position="22"/>
        <end position="60"/>
    </location>
</feature>
<keyword evidence="1" id="KW-1133">Transmembrane helix</keyword>
<feature type="transmembrane region" description="Helical" evidence="1">
    <location>
        <begin position="660"/>
        <end position="686"/>
    </location>
</feature>
<dbReference type="SMART" id="SM00248">
    <property type="entry name" value="ANK"/>
    <property type="match status" value="4"/>
</dbReference>
<feature type="transmembrane region" description="Helical" evidence="1">
    <location>
        <begin position="620"/>
        <end position="640"/>
    </location>
</feature>
<proteinExistence type="predicted"/>
<sequence>MASSSSPIPKYPYPSHVKVGDSVSIKLALDNYMIWKKLIFDFINSQGMIGFINGDIPEPPQMITDSTHDGTKEIENPDYQDWKRSDMLVREWIRSTLSPIVLIHVVRLETAQQVWKDLARNLRTLKTFDPNPPETLVNRLEETNLSLHLPLYKASITGDWEKAKKFLQENPDAIRASITVTLETALMVAARSSKRIHFVKELVELMEPEDLALGDGSGFTALHVTALIDNITVAKMLVEKNPDLPNVWDKDRSLPIHRAAMGGKKEMVIYLLTVTKEDAEPKPFEGEPGLQFVHLLIGNGMYDIALDLLQRYPKLALGEPSPMLAFSLNRSAFPSGTCYNFWQRLIYSSVPGKFEDYDQTSMNWAKIFIPGWRKLLRSITEFAGNLVPQIRRIKGTKLLHDQAIHLVKWLCSEIVLLDSSNASSHFEKPLQFATLVGIPEVVEEIIGSFPSIVRHKNELDHSVFHLAILNRRENIYNLIYQIEGLRQLLLSSSDTVKNNCLHWAGCLAPWPKLNIRESAAGAVLQLQRELQWFKEVENITLPQDKEVENSEKKTPAMLFVETHEELVKEGEQWMKDTANSCIIVATLIATVLFAAAITVPGGSNGNTGLANFSERKAFKIFAISDTLALFSSTTSMLMFLSILTSRYAEEDFLYALPKRLIIGLVTLFLSIIFMMAAFGTIVYLVFGNDAAWILEVVIGLGCLPVGLFVFLQFPLLWDMIKSTYFPSIFGKRSDRILL</sequence>
<feature type="domain" description="PGG" evidence="2">
    <location>
        <begin position="572"/>
        <end position="685"/>
    </location>
</feature>
<dbReference type="PANTHER" id="PTHR24177:SF292">
    <property type="entry name" value="ANKYRIN REPEAT FAMILY PROTEIN-RELATED"/>
    <property type="match status" value="1"/>
</dbReference>
<dbReference type="EMBL" id="JBFOLK010000001">
    <property type="protein sequence ID" value="KAL2539818.1"/>
    <property type="molecule type" value="Genomic_DNA"/>
</dbReference>
<dbReference type="Gene3D" id="1.25.40.20">
    <property type="entry name" value="Ankyrin repeat-containing domain"/>
    <property type="match status" value="1"/>
</dbReference>
<feature type="transmembrane region" description="Helical" evidence="1">
    <location>
        <begin position="581"/>
        <end position="600"/>
    </location>
</feature>
<name>A0ABD1VR71_9LAMI</name>
<keyword evidence="1" id="KW-0472">Membrane</keyword>
<accession>A0ABD1VR71</accession>